<dbReference type="Proteomes" id="UP000243975">
    <property type="component" value="Unassembled WGS sequence"/>
</dbReference>
<dbReference type="InterPro" id="IPR040381">
    <property type="entry name" value="At4g14450-like"/>
</dbReference>
<feature type="region of interest" description="Disordered" evidence="1">
    <location>
        <begin position="1"/>
        <end position="66"/>
    </location>
</feature>
<sequence>MSLVDYASSDEEDEAVGREEGRHNDNLVISHTKPSHHPPNQKATRLPVQQSDNSINHSESSTFRLPDASLLLDSPSLPSSMIGSYDHTSRVAAAMAQNESRKRDSKESTASYPRGKIPRGNLPHSKHVPETAFGLLRPPQLSGRSNVVTEDITKLFTRRNGSEPSSSSSRSTSG</sequence>
<reference evidence="2 3" key="1">
    <citation type="journal article" date="2016" name="Sci. Rep.">
        <title>The genome sequence of the outbreeding globe artichoke constructed de novo incorporating a phase-aware low-pass sequencing strategy of F1 progeny.</title>
        <authorList>
            <person name="Scaglione D."/>
            <person name="Reyes-Chin-Wo S."/>
            <person name="Acquadro A."/>
            <person name="Froenicke L."/>
            <person name="Portis E."/>
            <person name="Beitel C."/>
            <person name="Tirone M."/>
            <person name="Mauro R."/>
            <person name="Lo Monaco A."/>
            <person name="Mauromicale G."/>
            <person name="Faccioli P."/>
            <person name="Cattivelli L."/>
            <person name="Rieseberg L."/>
            <person name="Michelmore R."/>
            <person name="Lanteri S."/>
        </authorList>
    </citation>
    <scope>NUCLEOTIDE SEQUENCE [LARGE SCALE GENOMIC DNA]</scope>
    <source>
        <strain evidence="2">2C</strain>
    </source>
</reference>
<dbReference type="Gramene" id="KVI00784">
    <property type="protein sequence ID" value="KVI00784"/>
    <property type="gene ID" value="Ccrd_020960"/>
</dbReference>
<organism evidence="2 3">
    <name type="scientific">Cynara cardunculus var. scolymus</name>
    <name type="common">Globe artichoke</name>
    <name type="synonym">Cynara scolymus</name>
    <dbReference type="NCBI Taxonomy" id="59895"/>
    <lineage>
        <taxon>Eukaryota</taxon>
        <taxon>Viridiplantae</taxon>
        <taxon>Streptophyta</taxon>
        <taxon>Embryophyta</taxon>
        <taxon>Tracheophyta</taxon>
        <taxon>Spermatophyta</taxon>
        <taxon>Magnoliopsida</taxon>
        <taxon>eudicotyledons</taxon>
        <taxon>Gunneridae</taxon>
        <taxon>Pentapetalae</taxon>
        <taxon>asterids</taxon>
        <taxon>campanulids</taxon>
        <taxon>Asterales</taxon>
        <taxon>Asteraceae</taxon>
        <taxon>Carduoideae</taxon>
        <taxon>Cardueae</taxon>
        <taxon>Carduinae</taxon>
        <taxon>Cynara</taxon>
    </lineage>
</organism>
<dbReference type="STRING" id="59895.A0A103Y1G3"/>
<dbReference type="AlphaFoldDB" id="A0A103Y1G3"/>
<proteinExistence type="predicted"/>
<feature type="region of interest" description="Disordered" evidence="1">
    <location>
        <begin position="92"/>
        <end position="174"/>
    </location>
</feature>
<name>A0A103Y1G3_CYNCS</name>
<evidence type="ECO:0000256" key="1">
    <source>
        <dbReference type="SAM" id="MobiDB-lite"/>
    </source>
</evidence>
<dbReference type="EMBL" id="LEKV01003256">
    <property type="protein sequence ID" value="KVI00784.1"/>
    <property type="molecule type" value="Genomic_DNA"/>
</dbReference>
<keyword evidence="3" id="KW-1185">Reference proteome</keyword>
<dbReference type="PANTHER" id="PTHR33912">
    <property type="entry name" value="OS01G0939400 PROTEIN"/>
    <property type="match status" value="1"/>
</dbReference>
<feature type="compositionally biased region" description="Polar residues" evidence="1">
    <location>
        <begin position="41"/>
        <end position="63"/>
    </location>
</feature>
<evidence type="ECO:0000313" key="3">
    <source>
        <dbReference type="Proteomes" id="UP000243975"/>
    </source>
</evidence>
<comment type="caution">
    <text evidence="2">The sequence shown here is derived from an EMBL/GenBank/DDBJ whole genome shotgun (WGS) entry which is preliminary data.</text>
</comment>
<dbReference type="PANTHER" id="PTHR33912:SF3">
    <property type="entry name" value="OS01G0939400 PROTEIN"/>
    <property type="match status" value="1"/>
</dbReference>
<accession>A0A103Y1G3</accession>
<dbReference type="OrthoDB" id="1935372at2759"/>
<dbReference type="OMA" id="SCHAYLF"/>
<evidence type="ECO:0000313" key="2">
    <source>
        <dbReference type="EMBL" id="KVI00784.1"/>
    </source>
</evidence>
<feature type="compositionally biased region" description="Low complexity" evidence="1">
    <location>
        <begin position="162"/>
        <end position="174"/>
    </location>
</feature>
<protein>
    <submittedName>
        <fullName evidence="2">Uncharacterized protein</fullName>
    </submittedName>
</protein>
<gene>
    <name evidence="2" type="ORF">Ccrd_020960</name>
</gene>
<feature type="compositionally biased region" description="Basic and acidic residues" evidence="1">
    <location>
        <begin position="15"/>
        <end position="25"/>
    </location>
</feature>